<dbReference type="GO" id="GO:0006885">
    <property type="term" value="P:regulation of pH"/>
    <property type="evidence" value="ECO:0007669"/>
    <property type="project" value="UniProtKB-UniRule"/>
</dbReference>
<feature type="transmembrane region" description="Helical" evidence="11">
    <location>
        <begin position="113"/>
        <end position="133"/>
    </location>
</feature>
<dbReference type="InterPro" id="IPR004670">
    <property type="entry name" value="NhaA"/>
</dbReference>
<feature type="transmembrane region" description="Helical" evidence="11">
    <location>
        <begin position="224"/>
        <end position="239"/>
    </location>
</feature>
<feature type="transmembrane region" description="Helical" evidence="11">
    <location>
        <begin position="200"/>
        <end position="217"/>
    </location>
</feature>
<gene>
    <name evidence="11" type="primary">nhaA</name>
    <name evidence="13" type="ORF">BFF78_19530</name>
</gene>
<dbReference type="Gene3D" id="1.20.1530.10">
    <property type="entry name" value="Na+/H+ antiporter like domain"/>
    <property type="match status" value="1"/>
</dbReference>
<comment type="catalytic activity">
    <reaction evidence="11">
        <text>Na(+)(in) + 2 H(+)(out) = Na(+)(out) + 2 H(+)(in)</text>
        <dbReference type="Rhea" id="RHEA:29251"/>
        <dbReference type="ChEBI" id="CHEBI:15378"/>
        <dbReference type="ChEBI" id="CHEBI:29101"/>
    </reaction>
</comment>
<evidence type="ECO:0000313" key="13">
    <source>
        <dbReference type="EMBL" id="AOR37189.1"/>
    </source>
</evidence>
<reference evidence="14" key="1">
    <citation type="submission" date="2016-09" db="EMBL/GenBank/DDBJ databases">
        <title>Streptomyces puniciscabiei strain:TW1S1 Genome sequencing and assembly.</title>
        <authorList>
            <person name="Kim M.-K."/>
            <person name="Kim S.B."/>
        </authorList>
    </citation>
    <scope>NUCLEOTIDE SEQUENCE [LARGE SCALE GENOMIC DNA]</scope>
    <source>
        <strain evidence="14">TW1S1</strain>
    </source>
</reference>
<feature type="transmembrane region" description="Helical" evidence="11">
    <location>
        <begin position="174"/>
        <end position="194"/>
    </location>
</feature>
<keyword evidence="10 11" id="KW-0739">Sodium transport</keyword>
<dbReference type="RefSeq" id="WP_069783679.1">
    <property type="nucleotide sequence ID" value="NZ_CP017248.1"/>
</dbReference>
<dbReference type="InterPro" id="IPR023171">
    <property type="entry name" value="Na/H_antiporter_dom_sf"/>
</dbReference>
<feature type="transmembrane region" description="Helical" evidence="11">
    <location>
        <begin position="314"/>
        <end position="334"/>
    </location>
</feature>
<accession>A0A1D7YP61</accession>
<comment type="subcellular location">
    <subcellularLocation>
        <location evidence="1">Cell inner membrane</location>
        <topology evidence="1">Multi-pass membrane protein</topology>
    </subcellularLocation>
    <subcellularLocation>
        <location evidence="11">Cell membrane</location>
        <topology evidence="11">Multi-pass membrane protein</topology>
    </subcellularLocation>
</comment>
<evidence type="ECO:0000256" key="2">
    <source>
        <dbReference type="ARBA" id="ARBA00022448"/>
    </source>
</evidence>
<keyword evidence="4 11" id="KW-1003">Cell membrane</keyword>
<evidence type="ECO:0000313" key="14">
    <source>
        <dbReference type="Proteomes" id="UP000094960"/>
    </source>
</evidence>
<comment type="function">
    <text evidence="11">Na(+)/H(+) antiporter that extrudes sodium in exchange for external protons.</text>
</comment>
<keyword evidence="6 11" id="KW-1133">Transmembrane helix</keyword>
<dbReference type="PANTHER" id="PTHR30341">
    <property type="entry name" value="SODIUM ION/PROTON ANTIPORTER NHAA-RELATED"/>
    <property type="match status" value="1"/>
</dbReference>
<evidence type="ECO:0000256" key="6">
    <source>
        <dbReference type="ARBA" id="ARBA00022989"/>
    </source>
</evidence>
<dbReference type="EMBL" id="CP017248">
    <property type="protein sequence ID" value="AOR37189.1"/>
    <property type="molecule type" value="Genomic_DNA"/>
</dbReference>
<dbReference type="HAMAP" id="MF_01844">
    <property type="entry name" value="NhaA"/>
    <property type="match status" value="1"/>
</dbReference>
<evidence type="ECO:0000256" key="7">
    <source>
        <dbReference type="ARBA" id="ARBA00023053"/>
    </source>
</evidence>
<feature type="transmembrane region" description="Helical" evidence="11">
    <location>
        <begin position="281"/>
        <end position="302"/>
    </location>
</feature>
<keyword evidence="2 11" id="KW-0813">Transport</keyword>
<keyword evidence="5 11" id="KW-0812">Transmembrane</keyword>
<evidence type="ECO:0000256" key="8">
    <source>
        <dbReference type="ARBA" id="ARBA00023065"/>
    </source>
</evidence>
<dbReference type="NCBIfam" id="TIGR00773">
    <property type="entry name" value="NhaA"/>
    <property type="match status" value="1"/>
</dbReference>
<dbReference type="PANTHER" id="PTHR30341:SF0">
    <property type="entry name" value="NA(+)_H(+) ANTIPORTER NHAA"/>
    <property type="match status" value="1"/>
</dbReference>
<keyword evidence="9 11" id="KW-0472">Membrane</keyword>
<evidence type="ECO:0000256" key="4">
    <source>
        <dbReference type="ARBA" id="ARBA00022475"/>
    </source>
</evidence>
<feature type="transmembrane region" description="Helical" evidence="11">
    <location>
        <begin position="34"/>
        <end position="52"/>
    </location>
</feature>
<keyword evidence="8 11" id="KW-0406">Ion transport</keyword>
<feature type="transmembrane region" description="Helical" evidence="11">
    <location>
        <begin position="72"/>
        <end position="93"/>
    </location>
</feature>
<comment type="similarity">
    <text evidence="11">Belongs to the NhaA Na(+)/H(+) (TC 2.A.33) antiporter family.</text>
</comment>
<keyword evidence="14" id="KW-1185">Reference proteome</keyword>
<keyword evidence="3 11" id="KW-0050">Antiport</keyword>
<evidence type="ECO:0000256" key="9">
    <source>
        <dbReference type="ARBA" id="ARBA00023136"/>
    </source>
</evidence>
<dbReference type="GO" id="GO:0005886">
    <property type="term" value="C:plasma membrane"/>
    <property type="evidence" value="ECO:0007669"/>
    <property type="project" value="UniProtKB-SubCell"/>
</dbReference>
<dbReference type="Pfam" id="PF06965">
    <property type="entry name" value="Na_H_antiport_1"/>
    <property type="match status" value="1"/>
</dbReference>
<sequence>MAATRTPKAPRKALGRLSLPERAFVADALRTETIGGVLLLLAAVAALLWANIPALHHSYESVSHFRFGPGALGLNLSAAHWAADGLLAVFFFVAGIELKRELVAGDLRDPRAAVLPVVAALCGMAVPALVYTLTNLTGHGSAQGWAVPTATDIAFALAVLAVIGTSLPSSLRAFLLTLAVVDDLFAILIIAIFFTDRLNFAALGGAAAGLVVFWLLLRKGVRGWYVYVPLAVVIWALMYNSGVHATIAGVAMGLMLRCTTREGEQHSPGEHIEHLVRPLSAGLAVPVFALFSAGVTISGGALGDVFTKPETLGVVLGLVVGKTIGIFGGTWLTARFTRASLSEDLAWADVFAVASLAGIGFTVSLLIGELAFAGDAVLTDEVKAAVLTGSLIAAVCATALLKIRNAKYRRLCEEEDRDEDHDGIPDIYEQDDPAYHLRMAEIHERKAAEHRRIAAERAAAARHGLQEVPGGAGEEDNCPA</sequence>
<evidence type="ECO:0000256" key="3">
    <source>
        <dbReference type="ARBA" id="ARBA00022449"/>
    </source>
</evidence>
<evidence type="ECO:0000256" key="1">
    <source>
        <dbReference type="ARBA" id="ARBA00004429"/>
    </source>
</evidence>
<feature type="transmembrane region" description="Helical" evidence="11">
    <location>
        <begin position="145"/>
        <end position="167"/>
    </location>
</feature>
<feature type="transmembrane region" description="Helical" evidence="11">
    <location>
        <begin position="384"/>
        <end position="401"/>
    </location>
</feature>
<dbReference type="Proteomes" id="UP000094960">
    <property type="component" value="Chromosome"/>
</dbReference>
<evidence type="ECO:0000256" key="12">
    <source>
        <dbReference type="SAM" id="MobiDB-lite"/>
    </source>
</evidence>
<dbReference type="KEGG" id="spun:BFF78_19530"/>
<dbReference type="GO" id="GO:0015385">
    <property type="term" value="F:sodium:proton antiporter activity"/>
    <property type="evidence" value="ECO:0007669"/>
    <property type="project" value="UniProtKB-UniRule"/>
</dbReference>
<feature type="transmembrane region" description="Helical" evidence="11">
    <location>
        <begin position="346"/>
        <end position="372"/>
    </location>
</feature>
<evidence type="ECO:0000256" key="11">
    <source>
        <dbReference type="HAMAP-Rule" id="MF_01844"/>
    </source>
</evidence>
<dbReference type="AlphaFoldDB" id="A0A1D7YP61"/>
<name>A0A1D7YP61_9ACTN</name>
<keyword evidence="7 11" id="KW-0915">Sodium</keyword>
<protein>
    <recommendedName>
        <fullName evidence="11">Na(+)/H(+) antiporter NhaA</fullName>
    </recommendedName>
    <alternativeName>
        <fullName evidence="11">Sodium/proton antiporter NhaA</fullName>
    </alternativeName>
</protein>
<evidence type="ECO:0000256" key="10">
    <source>
        <dbReference type="ARBA" id="ARBA00023201"/>
    </source>
</evidence>
<evidence type="ECO:0000256" key="5">
    <source>
        <dbReference type="ARBA" id="ARBA00022692"/>
    </source>
</evidence>
<proteinExistence type="inferred from homology"/>
<organism evidence="13 14">
    <name type="scientific">Streptomyces fodineus</name>
    <dbReference type="NCBI Taxonomy" id="1904616"/>
    <lineage>
        <taxon>Bacteria</taxon>
        <taxon>Bacillati</taxon>
        <taxon>Actinomycetota</taxon>
        <taxon>Actinomycetes</taxon>
        <taxon>Kitasatosporales</taxon>
        <taxon>Streptomycetaceae</taxon>
        <taxon>Streptomyces</taxon>
    </lineage>
</organism>
<feature type="region of interest" description="Disordered" evidence="12">
    <location>
        <begin position="458"/>
        <end position="480"/>
    </location>
</feature>